<evidence type="ECO:0000313" key="4">
    <source>
        <dbReference type="EMBL" id="WPJ94962.1"/>
    </source>
</evidence>
<dbReference type="PANTHER" id="PTHR32114:SF2">
    <property type="entry name" value="ABC TRANSPORTER ABCH.3"/>
    <property type="match status" value="1"/>
</dbReference>
<organism evidence="4 5">
    <name type="scientific">Coraliomargarita algicola</name>
    <dbReference type="NCBI Taxonomy" id="3092156"/>
    <lineage>
        <taxon>Bacteria</taxon>
        <taxon>Pseudomonadati</taxon>
        <taxon>Verrucomicrobiota</taxon>
        <taxon>Opitutia</taxon>
        <taxon>Puniceicoccales</taxon>
        <taxon>Coraliomargaritaceae</taxon>
        <taxon>Coraliomargarita</taxon>
    </lineage>
</organism>
<feature type="coiled-coil region" evidence="1">
    <location>
        <begin position="217"/>
        <end position="271"/>
    </location>
</feature>
<feature type="coiled-coil region" evidence="1">
    <location>
        <begin position="587"/>
        <end position="628"/>
    </location>
</feature>
<dbReference type="Gene3D" id="3.40.50.300">
    <property type="entry name" value="P-loop containing nucleotide triphosphate hydrolases"/>
    <property type="match status" value="2"/>
</dbReference>
<feature type="region of interest" description="Disordered" evidence="2">
    <location>
        <begin position="800"/>
        <end position="828"/>
    </location>
</feature>
<dbReference type="Proteomes" id="UP001324993">
    <property type="component" value="Chromosome"/>
</dbReference>
<evidence type="ECO:0000259" key="3">
    <source>
        <dbReference type="Pfam" id="PF13476"/>
    </source>
</evidence>
<feature type="coiled-coil region" evidence="1">
    <location>
        <begin position="828"/>
        <end position="855"/>
    </location>
</feature>
<proteinExistence type="predicted"/>
<evidence type="ECO:0000256" key="1">
    <source>
        <dbReference type="SAM" id="Coils"/>
    </source>
</evidence>
<feature type="compositionally biased region" description="Basic and acidic residues" evidence="2">
    <location>
        <begin position="800"/>
        <end position="809"/>
    </location>
</feature>
<feature type="compositionally biased region" description="Polar residues" evidence="2">
    <location>
        <begin position="811"/>
        <end position="820"/>
    </location>
</feature>
<evidence type="ECO:0000256" key="2">
    <source>
        <dbReference type="SAM" id="MobiDB-lite"/>
    </source>
</evidence>
<feature type="coiled-coil region" evidence="1">
    <location>
        <begin position="898"/>
        <end position="925"/>
    </location>
</feature>
<protein>
    <submittedName>
        <fullName evidence="4">AAA family ATPase</fullName>
    </submittedName>
</protein>
<dbReference type="RefSeq" id="WP_319831864.1">
    <property type="nucleotide sequence ID" value="NZ_CP138858.1"/>
</dbReference>
<dbReference type="PANTHER" id="PTHR32114">
    <property type="entry name" value="ABC TRANSPORTER ABCH.3"/>
    <property type="match status" value="1"/>
</dbReference>
<feature type="domain" description="Rad50/SbcC-type AAA" evidence="3">
    <location>
        <begin position="5"/>
        <end position="209"/>
    </location>
</feature>
<dbReference type="EMBL" id="CP138858">
    <property type="protein sequence ID" value="WPJ94962.1"/>
    <property type="molecule type" value="Genomic_DNA"/>
</dbReference>
<accession>A0ABZ0RHE7</accession>
<sequence>MKILKITFQNLNSLQGTHIIDLENGLLSEAGIFSITGPTGAGKSTILDAITLALFGKAARYDKEANPGEMMTRGTGECAAEILFECNKGRYCAKWTRARARKKPNGKLQSPKREVSKADTGEIIAEKLKEADQMVESLTGLDYHRFLRSVLLAQGRFKEFLDAGDNERGDLLEKITGTEIYSRISQKAYETERAHDAAIQAAQQKLSGVELKTQEQLDDLRQEQITKETEVKALNLKQQTLRTKLQRFEHYRNLQATLEQSNKDLLKWQEADQAFTSSRNQLTQHEATQPFQADLIELEAKQRQHHTLTQAIEALSQIAQQQQTAAKQRLLATLQYVEATLKAQSHKITTVAATQLKIETAEKELTAWLTDNASTRNIEVELPELRALGESVRHTDKALQRTQSELAVLAKDQLANEQALATKKASINAAQQILSKARELVASTAQAVAKEAAGKSVDEWTQMAKAHALADESAKTLSVQHSHWSKAQARLTKLKERHPPLLEQFASAKQARNAHAASVAKETTILEDKQKIYDQARLIAKLETHRADLKPDQACPLCGSLEHPYVDHLESNEDNDKLAVATQKQVLADAEKALKQAVEVFNRLDEKLKSLELDITKATQDLDEQAATVAAAAKAAGYHDALENDDAFSRWQQSLQERHSATDTKLEQLQRLDRAACEAKEAFATLDAADRVSATQLHNLEQKKVDHSTKHQSLQIEQNNTQEDIDTQLAAFNQKLATHLPPARSPAETRSHTQKLEHQLQAYQRQLDTQTQQRLKLKELAADLKELKQAHTRLSEERAQWQSKLDAHPETTLSNSSLTVPESEAQRRSECQAALDKAQEAAQSLSHKRNDLAEINQAIQTTTHALNARLVNTPFKSIQLLKAARLSDTQLTEISATKDRLKSQHDQLLGRIDQTQNQLKKFAKQEPFSAEAEAPLKAEQTTNEQHLSIHNKRLGEIKLLLELDAKARNSQAELIAQIERLSKEARPWIELNALIGSASGDKFSKFAQGLTLAQLLHLANKHLLQLNDRYYIQQTQESELSLEIVDRYQADAIRPTRSLSGGESFLVSLALALGLSDLAGSDTKIESLFIDEGFGTLDTDTLDMALAALENLRMSNRTIGIISHVEALKHRISAQIRITKSSSGHGTLEIINGV</sequence>
<keyword evidence="5" id="KW-1185">Reference proteome</keyword>
<evidence type="ECO:0000313" key="5">
    <source>
        <dbReference type="Proteomes" id="UP001324993"/>
    </source>
</evidence>
<dbReference type="Pfam" id="PF13476">
    <property type="entry name" value="AAA_23"/>
    <property type="match status" value="1"/>
</dbReference>
<name>A0ABZ0RHE7_9BACT</name>
<dbReference type="InterPro" id="IPR027417">
    <property type="entry name" value="P-loop_NTPase"/>
</dbReference>
<reference evidence="4 5" key="1">
    <citation type="submission" date="2023-11" db="EMBL/GenBank/DDBJ databases">
        <title>Coraliomargarita sp. nov., isolated from marine algae.</title>
        <authorList>
            <person name="Lee J.K."/>
            <person name="Baek J.H."/>
            <person name="Kim J.M."/>
            <person name="Choi D.G."/>
            <person name="Jeon C.O."/>
        </authorList>
    </citation>
    <scope>NUCLEOTIDE SEQUENCE [LARGE SCALE GENOMIC DNA]</scope>
    <source>
        <strain evidence="4 5">J2-16</strain>
    </source>
</reference>
<dbReference type="InterPro" id="IPR038729">
    <property type="entry name" value="Rad50/SbcC_AAA"/>
</dbReference>
<dbReference type="Pfam" id="PF13558">
    <property type="entry name" value="SbcC_Walker_B"/>
    <property type="match status" value="1"/>
</dbReference>
<dbReference type="SUPFAM" id="SSF52540">
    <property type="entry name" value="P-loop containing nucleoside triphosphate hydrolases"/>
    <property type="match status" value="1"/>
</dbReference>
<gene>
    <name evidence="4" type="ORF">SH580_16150</name>
</gene>
<keyword evidence="1" id="KW-0175">Coiled coil</keyword>